<dbReference type="InterPro" id="IPR054832">
    <property type="entry name" value="transpos_IS91"/>
</dbReference>
<dbReference type="GO" id="GO:0003677">
    <property type="term" value="F:DNA binding"/>
    <property type="evidence" value="ECO:0007669"/>
    <property type="project" value="InterPro"/>
</dbReference>
<dbReference type="Pfam" id="PF04986">
    <property type="entry name" value="Y2_Tnp"/>
    <property type="match status" value="1"/>
</dbReference>
<protein>
    <submittedName>
        <fullName evidence="3">IS91 family transposase</fullName>
    </submittedName>
</protein>
<dbReference type="PANTHER" id="PTHR37023">
    <property type="entry name" value="TRANSPOSASE"/>
    <property type="match status" value="1"/>
</dbReference>
<dbReference type="InterPro" id="IPR007069">
    <property type="entry name" value="Transposase_32"/>
</dbReference>
<organism evidence="3 4">
    <name type="scientific">Shewanella hanedai</name>
    <name type="common">Alteromonas hanedai</name>
    <dbReference type="NCBI Taxonomy" id="25"/>
    <lineage>
        <taxon>Bacteria</taxon>
        <taxon>Pseudomonadati</taxon>
        <taxon>Pseudomonadota</taxon>
        <taxon>Gammaproteobacteria</taxon>
        <taxon>Alteromonadales</taxon>
        <taxon>Shewanellaceae</taxon>
        <taxon>Shewanella</taxon>
    </lineage>
</organism>
<evidence type="ECO:0000259" key="2">
    <source>
        <dbReference type="Pfam" id="PF14319"/>
    </source>
</evidence>
<dbReference type="InterPro" id="IPR026889">
    <property type="entry name" value="Zn_Tnp"/>
</dbReference>
<evidence type="ECO:0000259" key="1">
    <source>
        <dbReference type="Pfam" id="PF04986"/>
    </source>
</evidence>
<dbReference type="OrthoDB" id="6979325at2"/>
<dbReference type="RefSeq" id="WP_144042965.1">
    <property type="nucleotide sequence ID" value="NZ_VKGK01000072.1"/>
</dbReference>
<name>A0A553JB92_SHEHA</name>
<dbReference type="PANTHER" id="PTHR37023:SF1">
    <property type="entry name" value="ISSOD25 TRANSPOSASE TNPA_ISSOD25"/>
    <property type="match status" value="1"/>
</dbReference>
<accession>A0A553JB92</accession>
<comment type="caution">
    <text evidence="3">The sequence shown here is derived from an EMBL/GenBank/DDBJ whole genome shotgun (WGS) entry which is preliminary data.</text>
</comment>
<sequence length="364" mass="41979">MTFIDILRDHLDEFNQVFDQQITTSIRQAIYAMLTCRTNTERASHWTCQGCAHHADFPLSCGHRSCPQCQHNTTTDWLAKQQAKLFPVEYYMVTFTLPFELRVIAKHQPELMYQAMFSVAASVLKEFAKNSKQLGGDIGFTGVLHTHNRRRDLHPHIHFIIPAGSFDKDKKQWHKSKGKYLFNAFNLAKVWRSRLLEQLTNKLDIKLPEGIPKKWVVDCQHIGKGLPALKYLSRYLYRGVLPDKNIISDINGQVCFEYQDSQTQTTEIRTLPAVKFLYLILQHVLPKGLRRVRDYGLLQGRCRKLRQQIQLMLAVAGAVFPLVHEVKRAVAMRACPCCHQPMRFMGIHKNNYGNGRTTSLITTT</sequence>
<dbReference type="EMBL" id="VKGK01000072">
    <property type="protein sequence ID" value="TRY09714.1"/>
    <property type="molecule type" value="Genomic_DNA"/>
</dbReference>
<dbReference type="Pfam" id="PF14319">
    <property type="entry name" value="Zn_Tnp_IS91"/>
    <property type="match status" value="1"/>
</dbReference>
<dbReference type="NCBIfam" id="NF033538">
    <property type="entry name" value="transpos_IS91"/>
    <property type="match status" value="1"/>
</dbReference>
<dbReference type="GO" id="GO:0006313">
    <property type="term" value="P:DNA transposition"/>
    <property type="evidence" value="ECO:0007669"/>
    <property type="project" value="InterPro"/>
</dbReference>
<feature type="domain" description="Transposase zinc-binding" evidence="2">
    <location>
        <begin position="6"/>
        <end position="97"/>
    </location>
</feature>
<gene>
    <name evidence="3" type="ORF">FN961_25595</name>
</gene>
<dbReference type="GO" id="GO:0004803">
    <property type="term" value="F:transposase activity"/>
    <property type="evidence" value="ECO:0007669"/>
    <property type="project" value="InterPro"/>
</dbReference>
<evidence type="ECO:0000313" key="3">
    <source>
        <dbReference type="EMBL" id="TRY09714.1"/>
    </source>
</evidence>
<dbReference type="AlphaFoldDB" id="A0A553JB92"/>
<dbReference type="Proteomes" id="UP000318126">
    <property type="component" value="Unassembled WGS sequence"/>
</dbReference>
<evidence type="ECO:0000313" key="4">
    <source>
        <dbReference type="Proteomes" id="UP000318126"/>
    </source>
</evidence>
<proteinExistence type="predicted"/>
<keyword evidence="4" id="KW-1185">Reference proteome</keyword>
<reference evidence="4" key="1">
    <citation type="submission" date="2019-07" db="EMBL/GenBank/DDBJ databases">
        <title>Shewanella sp. YLB-08 draft genomic sequence.</title>
        <authorList>
            <person name="Yu L."/>
        </authorList>
    </citation>
    <scope>NUCLEOTIDE SEQUENCE [LARGE SCALE GENOMIC DNA]</scope>
    <source>
        <strain evidence="4">JCM 20706</strain>
    </source>
</reference>
<feature type="domain" description="Transposase IS801/IS1294" evidence="1">
    <location>
        <begin position="139"/>
        <end position="303"/>
    </location>
</feature>